<dbReference type="Gene3D" id="2.40.50.140">
    <property type="entry name" value="Nucleic acid-binding proteins"/>
    <property type="match status" value="1"/>
</dbReference>
<dbReference type="Pfam" id="PF01938">
    <property type="entry name" value="TRAM"/>
    <property type="match status" value="1"/>
</dbReference>
<dbReference type="EMBL" id="AOLS01000019">
    <property type="protein sequence ID" value="EMA23961.1"/>
    <property type="molecule type" value="Genomic_DNA"/>
</dbReference>
<feature type="domain" description="TRAM" evidence="2">
    <location>
        <begin position="84"/>
        <end position="142"/>
    </location>
</feature>
<keyword evidence="4" id="KW-1185">Reference proteome</keyword>
<evidence type="ECO:0000313" key="4">
    <source>
        <dbReference type="Proteomes" id="UP000011687"/>
    </source>
</evidence>
<evidence type="ECO:0000256" key="1">
    <source>
        <dbReference type="SAM" id="MobiDB-lite"/>
    </source>
</evidence>
<sequence length="146" mass="15414">MMRVDDSLISMFHSTLTTGSDTDESLVEIPDSEIETGPLSEGETYRIAILGPIEDGNNSVTDTPSSELSSPTATTSGSENCQYPVSEGQKVTLEIEDMGDEGDGIAKVNGYAVIVPDATVGEEVTVRISNTRSSHAFAEPVPTSDI</sequence>
<gene>
    <name evidence="3" type="ORF">C435_03543</name>
</gene>
<reference evidence="3 4" key="1">
    <citation type="journal article" date="2014" name="PLoS Genet.">
        <title>Phylogenetically driven sequencing of extremely halophilic archaea reveals strategies for static and dynamic osmo-response.</title>
        <authorList>
            <person name="Becker E.A."/>
            <person name="Seitzer P.M."/>
            <person name="Tritt A."/>
            <person name="Larsen D."/>
            <person name="Krusor M."/>
            <person name="Yao A.I."/>
            <person name="Wu D."/>
            <person name="Madern D."/>
            <person name="Eisen J.A."/>
            <person name="Darling A.E."/>
            <person name="Facciotti M.T."/>
        </authorList>
    </citation>
    <scope>NUCLEOTIDE SEQUENCE [LARGE SCALE GENOMIC DNA]</scope>
    <source>
        <strain evidence="3 4">ATCC 33799</strain>
    </source>
</reference>
<dbReference type="PROSITE" id="PS50926">
    <property type="entry name" value="TRAM"/>
    <property type="match status" value="1"/>
</dbReference>
<accession>M0KRU5</accession>
<comment type="caution">
    <text evidence="3">The sequence shown here is derived from an EMBL/GenBank/DDBJ whole genome shotgun (WGS) entry which is preliminary data.</text>
</comment>
<proteinExistence type="predicted"/>
<dbReference type="SUPFAM" id="SSF50249">
    <property type="entry name" value="Nucleic acid-binding proteins"/>
    <property type="match status" value="1"/>
</dbReference>
<evidence type="ECO:0000313" key="3">
    <source>
        <dbReference type="EMBL" id="EMA23961.1"/>
    </source>
</evidence>
<feature type="compositionally biased region" description="Polar residues" evidence="1">
    <location>
        <begin position="56"/>
        <end position="83"/>
    </location>
</feature>
<organism evidence="3 4">
    <name type="scientific">Haloarcula marismortui ATCC 33799</name>
    <dbReference type="NCBI Taxonomy" id="662475"/>
    <lineage>
        <taxon>Archaea</taxon>
        <taxon>Methanobacteriati</taxon>
        <taxon>Methanobacteriota</taxon>
        <taxon>Stenosarchaea group</taxon>
        <taxon>Halobacteria</taxon>
        <taxon>Halobacteriales</taxon>
        <taxon>Haloarculaceae</taxon>
        <taxon>Haloarcula</taxon>
    </lineage>
</organism>
<dbReference type="Proteomes" id="UP000011687">
    <property type="component" value="Unassembled WGS sequence"/>
</dbReference>
<evidence type="ECO:0000259" key="2">
    <source>
        <dbReference type="PROSITE" id="PS50926"/>
    </source>
</evidence>
<dbReference type="InterPro" id="IPR002792">
    <property type="entry name" value="TRAM_dom"/>
</dbReference>
<dbReference type="AlphaFoldDB" id="M0KRU5"/>
<feature type="region of interest" description="Disordered" evidence="1">
    <location>
        <begin position="53"/>
        <end position="85"/>
    </location>
</feature>
<dbReference type="InterPro" id="IPR012340">
    <property type="entry name" value="NA-bd_OB-fold"/>
</dbReference>
<name>M0KRU5_9EURY</name>
<dbReference type="PATRIC" id="fig|662475.6.peg.680"/>
<protein>
    <recommendedName>
        <fullName evidence="2">TRAM domain-containing protein</fullName>
    </recommendedName>
</protein>
<dbReference type="RefSeq" id="WP_007188122.1">
    <property type="nucleotide sequence ID" value="NZ_AOLS01000019.1"/>
</dbReference>